<evidence type="ECO:0000313" key="13">
    <source>
        <dbReference type="Proteomes" id="UP001589890"/>
    </source>
</evidence>
<comment type="caution">
    <text evidence="12">The sequence shown here is derived from an EMBL/GenBank/DDBJ whole genome shotgun (WGS) entry which is preliminary data.</text>
</comment>
<dbReference type="RefSeq" id="WP_380044587.1">
    <property type="nucleotide sequence ID" value="NZ_JBHLTC010000008.1"/>
</dbReference>
<dbReference type="EC" id="2.7.13.3" evidence="2"/>
<protein>
    <recommendedName>
        <fullName evidence="2">histidine kinase</fullName>
        <ecNumber evidence="2">2.7.13.3</ecNumber>
    </recommendedName>
</protein>
<evidence type="ECO:0000256" key="7">
    <source>
        <dbReference type="ARBA" id="ARBA00022840"/>
    </source>
</evidence>
<feature type="transmembrane region" description="Helical" evidence="10">
    <location>
        <begin position="68"/>
        <end position="90"/>
    </location>
</feature>
<dbReference type="Gene3D" id="3.30.565.10">
    <property type="entry name" value="Histidine kinase-like ATPase, C-terminal domain"/>
    <property type="match status" value="1"/>
</dbReference>
<dbReference type="Gene3D" id="1.20.5.1930">
    <property type="match status" value="1"/>
</dbReference>
<dbReference type="SUPFAM" id="SSF55874">
    <property type="entry name" value="ATPase domain of HSP90 chaperone/DNA topoisomerase II/histidine kinase"/>
    <property type="match status" value="1"/>
</dbReference>
<dbReference type="Pfam" id="PF07730">
    <property type="entry name" value="HisKA_3"/>
    <property type="match status" value="1"/>
</dbReference>
<evidence type="ECO:0000256" key="6">
    <source>
        <dbReference type="ARBA" id="ARBA00022777"/>
    </source>
</evidence>
<evidence type="ECO:0000256" key="1">
    <source>
        <dbReference type="ARBA" id="ARBA00000085"/>
    </source>
</evidence>
<keyword evidence="3" id="KW-0597">Phosphoprotein</keyword>
<keyword evidence="4" id="KW-0808">Transferase</keyword>
<feature type="coiled-coil region" evidence="9">
    <location>
        <begin position="147"/>
        <end position="181"/>
    </location>
</feature>
<keyword evidence="10" id="KW-0472">Membrane</keyword>
<proteinExistence type="predicted"/>
<accession>A0ABV6QGV7</accession>
<feature type="transmembrane region" description="Helical" evidence="10">
    <location>
        <begin position="127"/>
        <end position="149"/>
    </location>
</feature>
<evidence type="ECO:0000259" key="11">
    <source>
        <dbReference type="Pfam" id="PF07730"/>
    </source>
</evidence>
<gene>
    <name evidence="12" type="ORF">ACFFGN_07400</name>
</gene>
<dbReference type="InterPro" id="IPR050482">
    <property type="entry name" value="Sensor_HK_TwoCompSys"/>
</dbReference>
<evidence type="ECO:0000256" key="8">
    <source>
        <dbReference type="ARBA" id="ARBA00023012"/>
    </source>
</evidence>
<feature type="transmembrane region" description="Helical" evidence="10">
    <location>
        <begin position="102"/>
        <end position="121"/>
    </location>
</feature>
<dbReference type="InterPro" id="IPR011712">
    <property type="entry name" value="Sig_transdc_His_kin_sub3_dim/P"/>
</dbReference>
<keyword evidence="9" id="KW-0175">Coiled coil</keyword>
<dbReference type="CDD" id="cd16917">
    <property type="entry name" value="HATPase_UhpB-NarQ-NarX-like"/>
    <property type="match status" value="1"/>
</dbReference>
<keyword evidence="10" id="KW-0812">Transmembrane</keyword>
<keyword evidence="7" id="KW-0067">ATP-binding</keyword>
<evidence type="ECO:0000256" key="9">
    <source>
        <dbReference type="SAM" id="Coils"/>
    </source>
</evidence>
<reference evidence="12 13" key="1">
    <citation type="submission" date="2024-09" db="EMBL/GenBank/DDBJ databases">
        <authorList>
            <person name="Sun Q."/>
            <person name="Mori K."/>
        </authorList>
    </citation>
    <scope>NUCLEOTIDE SEQUENCE [LARGE SCALE GENOMIC DNA]</scope>
    <source>
        <strain evidence="12 13">CGMCC 1.15906</strain>
    </source>
</reference>
<evidence type="ECO:0000256" key="2">
    <source>
        <dbReference type="ARBA" id="ARBA00012438"/>
    </source>
</evidence>
<sequence length="388" mass="41574">MECDEMTARPPRWMPPAAVAAIAVFTTATIVGRHTNSDGAGLLALDIAIGVLCCGLTLLLFTRPATGALPMALLAAASPAATTAATLGTLMTARRRPFRTAAAIALAGIAGHAVQGLWRPITGLGYWWYVVLVVAVHAALLAFGAMAHARQALLDSLRERAQRAEAEQERRVAEARAMERNLMAREMHDVLAHRLSLLATYAGALEYRPESSPEQIARAAGVVREGVHQALDELRDVIGVLRRSEIDHLSGESLSDGRPQPTVNDLARLVEESRGAGHVIRYNATLRRAELLPSATVRTAYRVMQEGLTNARRHAAGEPVTVNLQGEPGADLVISIVNHRSRLPTATVGSGMGLVGLTERVNLAGGQLDHRTDPEGRWCLEASLPWPS</sequence>
<dbReference type="EMBL" id="JBHLTC010000008">
    <property type="protein sequence ID" value="MFC0623881.1"/>
    <property type="molecule type" value="Genomic_DNA"/>
</dbReference>
<dbReference type="InterPro" id="IPR036890">
    <property type="entry name" value="HATPase_C_sf"/>
</dbReference>
<feature type="transmembrane region" description="Helical" evidence="10">
    <location>
        <begin position="13"/>
        <end position="31"/>
    </location>
</feature>
<keyword evidence="5" id="KW-0547">Nucleotide-binding</keyword>
<keyword evidence="13" id="KW-1185">Reference proteome</keyword>
<feature type="domain" description="Signal transduction histidine kinase subgroup 3 dimerisation and phosphoacceptor" evidence="11">
    <location>
        <begin position="179"/>
        <end position="244"/>
    </location>
</feature>
<dbReference type="PANTHER" id="PTHR24421">
    <property type="entry name" value="NITRATE/NITRITE SENSOR PROTEIN NARX-RELATED"/>
    <property type="match status" value="1"/>
</dbReference>
<evidence type="ECO:0000256" key="3">
    <source>
        <dbReference type="ARBA" id="ARBA00022553"/>
    </source>
</evidence>
<dbReference type="PANTHER" id="PTHR24421:SF10">
    <property type="entry name" value="NITRATE_NITRITE SENSOR PROTEIN NARQ"/>
    <property type="match status" value="1"/>
</dbReference>
<evidence type="ECO:0000256" key="4">
    <source>
        <dbReference type="ARBA" id="ARBA00022679"/>
    </source>
</evidence>
<keyword evidence="6 12" id="KW-0418">Kinase</keyword>
<keyword evidence="10" id="KW-1133">Transmembrane helix</keyword>
<dbReference type="GO" id="GO:0016301">
    <property type="term" value="F:kinase activity"/>
    <property type="evidence" value="ECO:0007669"/>
    <property type="project" value="UniProtKB-KW"/>
</dbReference>
<name>A0ABV6QGV7_9ACTN</name>
<evidence type="ECO:0000256" key="5">
    <source>
        <dbReference type="ARBA" id="ARBA00022741"/>
    </source>
</evidence>
<comment type="catalytic activity">
    <reaction evidence="1">
        <text>ATP + protein L-histidine = ADP + protein N-phospho-L-histidine.</text>
        <dbReference type="EC" id="2.7.13.3"/>
    </reaction>
</comment>
<evidence type="ECO:0000256" key="10">
    <source>
        <dbReference type="SAM" id="Phobius"/>
    </source>
</evidence>
<keyword evidence="8" id="KW-0902">Two-component regulatory system</keyword>
<evidence type="ECO:0000313" key="12">
    <source>
        <dbReference type="EMBL" id="MFC0623881.1"/>
    </source>
</evidence>
<organism evidence="12 13">
    <name type="scientific">Kribbella deserti</name>
    <dbReference type="NCBI Taxonomy" id="1926257"/>
    <lineage>
        <taxon>Bacteria</taxon>
        <taxon>Bacillati</taxon>
        <taxon>Actinomycetota</taxon>
        <taxon>Actinomycetes</taxon>
        <taxon>Propionibacteriales</taxon>
        <taxon>Kribbellaceae</taxon>
        <taxon>Kribbella</taxon>
    </lineage>
</organism>
<feature type="transmembrane region" description="Helical" evidence="10">
    <location>
        <begin position="43"/>
        <end position="62"/>
    </location>
</feature>
<dbReference type="Proteomes" id="UP001589890">
    <property type="component" value="Unassembled WGS sequence"/>
</dbReference>